<feature type="domain" description="Membrane insertase YidC/Oxa/ALB C-terminal" evidence="8">
    <location>
        <begin position="141"/>
        <end position="280"/>
    </location>
</feature>
<comment type="similarity">
    <text evidence="2">Belongs to the OXA1/ALB3/YidC (TC 2.A.9.2) family.</text>
</comment>
<keyword evidence="10" id="KW-1185">Reference proteome</keyword>
<dbReference type="PANTHER" id="PTHR12428:SF34">
    <property type="entry name" value="MITOCHONDRIAL INNER MEMBRANE PROTEIN OXA1-LIKE"/>
    <property type="match status" value="1"/>
</dbReference>
<evidence type="ECO:0000256" key="7">
    <source>
        <dbReference type="SAM" id="Phobius"/>
    </source>
</evidence>
<evidence type="ECO:0000313" key="10">
    <source>
        <dbReference type="Proteomes" id="UP001190926"/>
    </source>
</evidence>
<proteinExistence type="inferred from homology"/>
<keyword evidence="5 7" id="KW-0472">Membrane</keyword>
<gene>
    <name evidence="9" type="ORF">C2S53_018583</name>
</gene>
<accession>A0AAD4P0G3</accession>
<dbReference type="CDD" id="cd20069">
    <property type="entry name" value="5TM_Oxa1-like"/>
    <property type="match status" value="1"/>
</dbReference>
<evidence type="ECO:0000256" key="3">
    <source>
        <dbReference type="ARBA" id="ARBA00022692"/>
    </source>
</evidence>
<dbReference type="GO" id="GO:0032977">
    <property type="term" value="F:membrane insertase activity"/>
    <property type="evidence" value="ECO:0007669"/>
    <property type="project" value="InterPro"/>
</dbReference>
<comment type="similarity">
    <text evidence="6">Belongs to the OXA1/ALB3/YidC family.</text>
</comment>
<comment type="subcellular location">
    <subcellularLocation>
        <location evidence="1 6">Membrane</location>
        <topology evidence="1 6">Multi-pass membrane protein</topology>
    </subcellularLocation>
</comment>
<dbReference type="GO" id="GO:0005743">
    <property type="term" value="C:mitochondrial inner membrane"/>
    <property type="evidence" value="ECO:0007669"/>
    <property type="project" value="TreeGrafter"/>
</dbReference>
<dbReference type="GO" id="GO:0032979">
    <property type="term" value="P:protein insertion into mitochondrial inner membrane from matrix"/>
    <property type="evidence" value="ECO:0007669"/>
    <property type="project" value="TreeGrafter"/>
</dbReference>
<organism evidence="9 10">
    <name type="scientific">Perilla frutescens var. hirtella</name>
    <name type="common">Perilla citriodora</name>
    <name type="synonym">Perilla setoyensis</name>
    <dbReference type="NCBI Taxonomy" id="608512"/>
    <lineage>
        <taxon>Eukaryota</taxon>
        <taxon>Viridiplantae</taxon>
        <taxon>Streptophyta</taxon>
        <taxon>Embryophyta</taxon>
        <taxon>Tracheophyta</taxon>
        <taxon>Spermatophyta</taxon>
        <taxon>Magnoliopsida</taxon>
        <taxon>eudicotyledons</taxon>
        <taxon>Gunneridae</taxon>
        <taxon>Pentapetalae</taxon>
        <taxon>asterids</taxon>
        <taxon>lamiids</taxon>
        <taxon>Lamiales</taxon>
        <taxon>Lamiaceae</taxon>
        <taxon>Nepetoideae</taxon>
        <taxon>Elsholtzieae</taxon>
        <taxon>Perilla</taxon>
    </lineage>
</organism>
<keyword evidence="4 7" id="KW-1133">Transmembrane helix</keyword>
<evidence type="ECO:0000256" key="5">
    <source>
        <dbReference type="ARBA" id="ARBA00023136"/>
    </source>
</evidence>
<evidence type="ECO:0000259" key="8">
    <source>
        <dbReference type="Pfam" id="PF02096"/>
    </source>
</evidence>
<protein>
    <recommendedName>
        <fullName evidence="8">Membrane insertase YidC/Oxa/ALB C-terminal domain-containing protein</fullName>
    </recommendedName>
</protein>
<name>A0AAD4P0G3_PERFH</name>
<dbReference type="EMBL" id="SDAM02002078">
    <property type="protein sequence ID" value="KAH6821517.1"/>
    <property type="molecule type" value="Genomic_DNA"/>
</dbReference>
<evidence type="ECO:0000256" key="4">
    <source>
        <dbReference type="ARBA" id="ARBA00022989"/>
    </source>
</evidence>
<sequence>MAFRRSVTARAKFFYQQQQRVAVPLSHVDRHDNDDLRGQNYKVSDYLRRRLPGDNWGSFSGSRNLFGDRRFGIPAVFVRKMSSSGGEGWEAEMMNELGEKAIEAVGVPVANEVAAAEFGKFPVDACQYLIDHVHTFTGLNWWASIALCTILIRTLLLPCTIYHIKATTIFAHTRPQVVEIEEEIKSRDKSPLAGAVVQARIRKLYNQYGFTRTIPLASYVTALTPLPFYCFFFVAINNMAGKVESFKDGGAFWFTDLTTRDVTIILPVLAAFAFWMALRCHADPRFAYGGRAVAAALTLPIAASAPKPEVKKMLGIPDVAEPPLSWDLLQVPPPSIDEWHPPLMIIMLYILGVEF</sequence>
<dbReference type="Pfam" id="PF02096">
    <property type="entry name" value="60KD_IMP"/>
    <property type="match status" value="1"/>
</dbReference>
<feature type="transmembrane region" description="Helical" evidence="7">
    <location>
        <begin position="262"/>
        <end position="278"/>
    </location>
</feature>
<comment type="caution">
    <text evidence="9">The sequence shown here is derived from an EMBL/GenBank/DDBJ whole genome shotgun (WGS) entry which is preliminary data.</text>
</comment>
<evidence type="ECO:0000256" key="1">
    <source>
        <dbReference type="ARBA" id="ARBA00004141"/>
    </source>
</evidence>
<dbReference type="PANTHER" id="PTHR12428">
    <property type="entry name" value="OXA1"/>
    <property type="match status" value="1"/>
</dbReference>
<keyword evidence="3 6" id="KW-0812">Transmembrane</keyword>
<dbReference type="AlphaFoldDB" id="A0AAD4P0G3"/>
<evidence type="ECO:0000313" key="9">
    <source>
        <dbReference type="EMBL" id="KAH6821517.1"/>
    </source>
</evidence>
<feature type="transmembrane region" description="Helical" evidence="7">
    <location>
        <begin position="216"/>
        <end position="236"/>
    </location>
</feature>
<dbReference type="InterPro" id="IPR028055">
    <property type="entry name" value="YidC/Oxa/ALB_C"/>
</dbReference>
<evidence type="ECO:0000256" key="2">
    <source>
        <dbReference type="ARBA" id="ARBA00010583"/>
    </source>
</evidence>
<reference evidence="9 10" key="1">
    <citation type="journal article" date="2021" name="Nat. Commun.">
        <title>Incipient diploidization of the medicinal plant Perilla within 10,000 years.</title>
        <authorList>
            <person name="Zhang Y."/>
            <person name="Shen Q."/>
            <person name="Leng L."/>
            <person name="Zhang D."/>
            <person name="Chen S."/>
            <person name="Shi Y."/>
            <person name="Ning Z."/>
            <person name="Chen S."/>
        </authorList>
    </citation>
    <scope>NUCLEOTIDE SEQUENCE [LARGE SCALE GENOMIC DNA]</scope>
    <source>
        <strain evidence="10">cv. PC099</strain>
    </source>
</reference>
<dbReference type="InterPro" id="IPR001708">
    <property type="entry name" value="YidC/ALB3/OXA1/COX18"/>
</dbReference>
<evidence type="ECO:0000256" key="6">
    <source>
        <dbReference type="RuleBase" id="RU003945"/>
    </source>
</evidence>
<dbReference type="Proteomes" id="UP001190926">
    <property type="component" value="Unassembled WGS sequence"/>
</dbReference>